<dbReference type="Proteomes" id="UP001139347">
    <property type="component" value="Unassembled WGS sequence"/>
</dbReference>
<evidence type="ECO:0000313" key="2">
    <source>
        <dbReference type="EMBL" id="MCJ8010536.1"/>
    </source>
</evidence>
<feature type="transmembrane region" description="Helical" evidence="1">
    <location>
        <begin position="43"/>
        <end position="62"/>
    </location>
</feature>
<organism evidence="2 3">
    <name type="scientific">Paenibacillus mangrovi</name>
    <dbReference type="NCBI Taxonomy" id="2931978"/>
    <lineage>
        <taxon>Bacteria</taxon>
        <taxon>Bacillati</taxon>
        <taxon>Bacillota</taxon>
        <taxon>Bacilli</taxon>
        <taxon>Bacillales</taxon>
        <taxon>Paenibacillaceae</taxon>
        <taxon>Paenibacillus</taxon>
    </lineage>
</organism>
<keyword evidence="1" id="KW-0812">Transmembrane</keyword>
<accession>A0A9X1WKS8</accession>
<reference evidence="2" key="1">
    <citation type="submission" date="2022-04" db="EMBL/GenBank/DDBJ databases">
        <title>Paenibacillus mangrovi sp. nov., a novel endophytic bacterium isolated from bark of Kandelia candel.</title>
        <authorList>
            <person name="Tuo L."/>
        </authorList>
    </citation>
    <scope>NUCLEOTIDE SEQUENCE</scope>
    <source>
        <strain evidence="2">KQZ6P-2</strain>
    </source>
</reference>
<protein>
    <submittedName>
        <fullName evidence="2">Uncharacterized protein</fullName>
    </submittedName>
</protein>
<dbReference type="RefSeq" id="WP_244718902.1">
    <property type="nucleotide sequence ID" value="NZ_JALIRP010000001.1"/>
</dbReference>
<comment type="caution">
    <text evidence="2">The sequence shown here is derived from an EMBL/GenBank/DDBJ whole genome shotgun (WGS) entry which is preliminary data.</text>
</comment>
<keyword evidence="1" id="KW-0472">Membrane</keyword>
<keyword evidence="3" id="KW-1185">Reference proteome</keyword>
<dbReference type="EMBL" id="JALIRP010000001">
    <property type="protein sequence ID" value="MCJ8010536.1"/>
    <property type="molecule type" value="Genomic_DNA"/>
</dbReference>
<keyword evidence="1" id="KW-1133">Transmembrane helix</keyword>
<evidence type="ECO:0000256" key="1">
    <source>
        <dbReference type="SAM" id="Phobius"/>
    </source>
</evidence>
<proteinExistence type="predicted"/>
<evidence type="ECO:0000313" key="3">
    <source>
        <dbReference type="Proteomes" id="UP001139347"/>
    </source>
</evidence>
<gene>
    <name evidence="2" type="ORF">MUG84_02120</name>
</gene>
<dbReference type="AlphaFoldDB" id="A0A9X1WKS8"/>
<name>A0A9X1WKS8_9BACL</name>
<sequence length="108" mass="12537">MKQELDWELSGLQFGKQAEVIRRTHPSTLKDRLRSFWNKELELPVIPLGTAIALLLTAVYLYHAVREPKQAPVSGEAKQRELIETGGSFYWKDEFERRLARIENPDQS</sequence>